<comment type="caution">
    <text evidence="1">The sequence shown here is derived from an EMBL/GenBank/DDBJ whole genome shotgun (WGS) entry which is preliminary data.</text>
</comment>
<protein>
    <recommendedName>
        <fullName evidence="2">Phage ABA sandwich domain-containing protein</fullName>
    </recommendedName>
</protein>
<evidence type="ECO:0008006" key="2">
    <source>
        <dbReference type="Google" id="ProtNLM"/>
    </source>
</evidence>
<evidence type="ECO:0000313" key="1">
    <source>
        <dbReference type="EMBL" id="KKM13459.1"/>
    </source>
</evidence>
<organism evidence="1">
    <name type="scientific">marine sediment metagenome</name>
    <dbReference type="NCBI Taxonomy" id="412755"/>
    <lineage>
        <taxon>unclassified sequences</taxon>
        <taxon>metagenomes</taxon>
        <taxon>ecological metagenomes</taxon>
    </lineage>
</organism>
<dbReference type="EMBL" id="LAZR01015376">
    <property type="protein sequence ID" value="KKM13459.1"/>
    <property type="molecule type" value="Genomic_DNA"/>
</dbReference>
<reference evidence="1" key="1">
    <citation type="journal article" date="2015" name="Nature">
        <title>Complex archaea that bridge the gap between prokaryotes and eukaryotes.</title>
        <authorList>
            <person name="Spang A."/>
            <person name="Saw J.H."/>
            <person name="Jorgensen S.L."/>
            <person name="Zaremba-Niedzwiedzka K."/>
            <person name="Martijn J."/>
            <person name="Lind A.E."/>
            <person name="van Eijk R."/>
            <person name="Schleper C."/>
            <person name="Guy L."/>
            <person name="Ettema T.J."/>
        </authorList>
    </citation>
    <scope>NUCLEOTIDE SEQUENCE</scope>
</reference>
<proteinExistence type="predicted"/>
<dbReference type="AlphaFoldDB" id="A0A0F9I1E2"/>
<name>A0A0F9I1E2_9ZZZZ</name>
<sequence>MKEPTDEQIKEFWEWCGLNVSKDKNGTLTWHDTEGNFIDYGYPDRNLNNLFKYAVPRIKALKVEDSPMKSICFTYYNEDSVECELEVTGGAKDGGGIIEYATDKDPADALFRVLAKIKEVL</sequence>
<gene>
    <name evidence="1" type="ORF">LCGC14_1716030</name>
</gene>
<accession>A0A0F9I1E2</accession>